<evidence type="ECO:0000313" key="3">
    <source>
        <dbReference type="Proteomes" id="UP000634011"/>
    </source>
</evidence>
<evidence type="ECO:0000313" key="2">
    <source>
        <dbReference type="EMBL" id="MBC3862094.1"/>
    </source>
</evidence>
<organism evidence="2 3">
    <name type="scientific">Undibacterium jejuense</name>
    <dbReference type="NCBI Taxonomy" id="1344949"/>
    <lineage>
        <taxon>Bacteria</taxon>
        <taxon>Pseudomonadati</taxon>
        <taxon>Pseudomonadota</taxon>
        <taxon>Betaproteobacteria</taxon>
        <taxon>Burkholderiales</taxon>
        <taxon>Oxalobacteraceae</taxon>
        <taxon>Undibacterium</taxon>
    </lineage>
</organism>
<accession>A0A923KPF7</accession>
<protein>
    <submittedName>
        <fullName evidence="2">DUF4166 domain-containing protein</fullName>
    </submittedName>
</protein>
<sequence>MKSLVENALGDDWNKLPVALKAHYGRGELHETGHMDIEYPWQMQVYLNVLRLFGALLNRRGKKIPVTVDKYVIHQQQYWNRTFVFPDERIIRFQSMLVSAGGNQLIEFVNSFLGLQMAVYATDDTIRYVGIRYVIKIGKWLLPVPESLVLGHTSIEERAIDEYHFMMDFRLVHPLFGQLFRYSGVFKVDNGNLPVN</sequence>
<dbReference type="Pfam" id="PF13761">
    <property type="entry name" value="DUF4166"/>
    <property type="match status" value="1"/>
</dbReference>
<gene>
    <name evidence="2" type="ORF">H8K32_08300</name>
</gene>
<comment type="caution">
    <text evidence="2">The sequence shown here is derived from an EMBL/GenBank/DDBJ whole genome shotgun (WGS) entry which is preliminary data.</text>
</comment>
<keyword evidence="3" id="KW-1185">Reference proteome</keyword>
<dbReference type="AlphaFoldDB" id="A0A923KPF7"/>
<reference evidence="2" key="1">
    <citation type="submission" date="2020-08" db="EMBL/GenBank/DDBJ databases">
        <title>Novel species isolated from subtropical streams in China.</title>
        <authorList>
            <person name="Lu H."/>
        </authorList>
    </citation>
    <scope>NUCLEOTIDE SEQUENCE</scope>
    <source>
        <strain evidence="2">KACC 12607</strain>
    </source>
</reference>
<proteinExistence type="predicted"/>
<evidence type="ECO:0000259" key="1">
    <source>
        <dbReference type="Pfam" id="PF13761"/>
    </source>
</evidence>
<dbReference type="Proteomes" id="UP000634011">
    <property type="component" value="Unassembled WGS sequence"/>
</dbReference>
<dbReference type="EMBL" id="JACOFV010000006">
    <property type="protein sequence ID" value="MBC3862094.1"/>
    <property type="molecule type" value="Genomic_DNA"/>
</dbReference>
<dbReference type="InterPro" id="IPR025311">
    <property type="entry name" value="DUF4166"/>
</dbReference>
<name>A0A923KPF7_9BURK</name>
<feature type="domain" description="DUF4166" evidence="1">
    <location>
        <begin position="16"/>
        <end position="186"/>
    </location>
</feature>